<proteinExistence type="predicted"/>
<keyword evidence="2" id="KW-1185">Reference proteome</keyword>
<gene>
    <name evidence="1" type="ORF">AB205_0207010</name>
</gene>
<feature type="non-terminal residue" evidence="1">
    <location>
        <position position="1"/>
    </location>
</feature>
<dbReference type="AlphaFoldDB" id="A0A2G9QEI5"/>
<name>A0A2G9QEI5_AQUCT</name>
<dbReference type="EMBL" id="KZ059756">
    <property type="protein sequence ID" value="PIO13473.1"/>
    <property type="molecule type" value="Genomic_DNA"/>
</dbReference>
<protein>
    <submittedName>
        <fullName evidence="1">Uncharacterized protein</fullName>
    </submittedName>
</protein>
<organism evidence="1 2">
    <name type="scientific">Aquarana catesbeiana</name>
    <name type="common">American bullfrog</name>
    <name type="synonym">Rana catesbeiana</name>
    <dbReference type="NCBI Taxonomy" id="8400"/>
    <lineage>
        <taxon>Eukaryota</taxon>
        <taxon>Metazoa</taxon>
        <taxon>Chordata</taxon>
        <taxon>Craniata</taxon>
        <taxon>Vertebrata</taxon>
        <taxon>Euteleostomi</taxon>
        <taxon>Amphibia</taxon>
        <taxon>Batrachia</taxon>
        <taxon>Anura</taxon>
        <taxon>Neobatrachia</taxon>
        <taxon>Ranoidea</taxon>
        <taxon>Ranidae</taxon>
        <taxon>Aquarana</taxon>
    </lineage>
</organism>
<dbReference type="Proteomes" id="UP000228934">
    <property type="component" value="Unassembled WGS sequence"/>
</dbReference>
<reference evidence="2" key="1">
    <citation type="journal article" date="2017" name="Nat. Commun.">
        <title>The North American bullfrog draft genome provides insight into hormonal regulation of long noncoding RNA.</title>
        <authorList>
            <person name="Hammond S.A."/>
            <person name="Warren R.L."/>
            <person name="Vandervalk B.P."/>
            <person name="Kucuk E."/>
            <person name="Khan H."/>
            <person name="Gibb E.A."/>
            <person name="Pandoh P."/>
            <person name="Kirk H."/>
            <person name="Zhao Y."/>
            <person name="Jones M."/>
            <person name="Mungall A.J."/>
            <person name="Coope R."/>
            <person name="Pleasance S."/>
            <person name="Moore R.A."/>
            <person name="Holt R.A."/>
            <person name="Round J.M."/>
            <person name="Ohora S."/>
            <person name="Walle B.V."/>
            <person name="Veldhoen N."/>
            <person name="Helbing C.C."/>
            <person name="Birol I."/>
        </authorList>
    </citation>
    <scope>NUCLEOTIDE SEQUENCE [LARGE SCALE GENOMIC DNA]</scope>
</reference>
<evidence type="ECO:0000313" key="1">
    <source>
        <dbReference type="EMBL" id="PIO13473.1"/>
    </source>
</evidence>
<accession>A0A2G9QEI5</accession>
<evidence type="ECO:0000313" key="2">
    <source>
        <dbReference type="Proteomes" id="UP000228934"/>
    </source>
</evidence>
<sequence length="117" mass="12405">GVPPYISVPSGVLPYISVPSGVPPTSGVPRQWSPSYSRCPQAVVSLLTLVSPVESLLPYVSVPRHWSPSLHQVSPVEFLLKSVSPVKSPPHQCPQAVESLLHQVSPGSGVPPCIRCP</sequence>